<organism evidence="1 2">
    <name type="scientific">Flavobacterium frigoris</name>
    <dbReference type="NCBI Taxonomy" id="229204"/>
    <lineage>
        <taxon>Bacteria</taxon>
        <taxon>Pseudomonadati</taxon>
        <taxon>Bacteroidota</taxon>
        <taxon>Flavobacteriia</taxon>
        <taxon>Flavobacteriales</taxon>
        <taxon>Flavobacteriaceae</taxon>
        <taxon>Flavobacterium</taxon>
    </lineage>
</organism>
<accession>A0A1H9JAI9</accession>
<dbReference type="RefSeq" id="WP_074723004.1">
    <property type="nucleotide sequence ID" value="NZ_CBCRVS010000008.1"/>
</dbReference>
<dbReference type="AlphaFoldDB" id="A0A1H9JAI9"/>
<keyword evidence="2" id="KW-1185">Reference proteome</keyword>
<dbReference type="OrthoDB" id="1036397at2"/>
<protein>
    <recommendedName>
        <fullName evidence="3">HMA domain-containing protein</fullName>
    </recommendedName>
</protein>
<dbReference type="EMBL" id="FOFZ01000004">
    <property type="protein sequence ID" value="SEQ83894.1"/>
    <property type="molecule type" value="Genomic_DNA"/>
</dbReference>
<evidence type="ECO:0008006" key="3">
    <source>
        <dbReference type="Google" id="ProtNLM"/>
    </source>
</evidence>
<sequence>MVEVFKTNVHGIEEAKTLLQLLLKHFSTLQINFDLDDCDKILRVEGEIIPIVAIIELLINENYKCEVLE</sequence>
<dbReference type="Proteomes" id="UP000183658">
    <property type="component" value="Unassembled WGS sequence"/>
</dbReference>
<evidence type="ECO:0000313" key="2">
    <source>
        <dbReference type="Proteomes" id="UP000183658"/>
    </source>
</evidence>
<gene>
    <name evidence="1" type="ORF">SAMN05444355_104266</name>
</gene>
<proteinExistence type="predicted"/>
<reference evidence="2" key="1">
    <citation type="submission" date="2016-10" db="EMBL/GenBank/DDBJ databases">
        <authorList>
            <person name="Varghese N."/>
            <person name="Submissions S."/>
        </authorList>
    </citation>
    <scope>NUCLEOTIDE SEQUENCE [LARGE SCALE GENOMIC DNA]</scope>
    <source>
        <strain evidence="2">DSM 15719</strain>
    </source>
</reference>
<name>A0A1H9JAI9_FLAFI</name>
<evidence type="ECO:0000313" key="1">
    <source>
        <dbReference type="EMBL" id="SEQ83894.1"/>
    </source>
</evidence>